<keyword evidence="5" id="KW-0479">Metal-binding</keyword>
<comment type="catalytic activity">
    <reaction evidence="5">
        <text>(6S)-5-formyl-5,6,7,8-tetrahydrofolate + ATP = (6R)-5,10-methenyltetrahydrofolate + ADP + phosphate</text>
        <dbReference type="Rhea" id="RHEA:10488"/>
        <dbReference type="ChEBI" id="CHEBI:30616"/>
        <dbReference type="ChEBI" id="CHEBI:43474"/>
        <dbReference type="ChEBI" id="CHEBI:57455"/>
        <dbReference type="ChEBI" id="CHEBI:57457"/>
        <dbReference type="ChEBI" id="CHEBI:456216"/>
        <dbReference type="EC" id="6.3.3.2"/>
    </reaction>
</comment>
<evidence type="ECO:0000256" key="2">
    <source>
        <dbReference type="ARBA" id="ARBA00022741"/>
    </source>
</evidence>
<dbReference type="PANTHER" id="PTHR23407">
    <property type="entry name" value="ATPASE INHIBITOR/5-FORMYLTETRAHYDROFOLATE CYCLO-LIGASE"/>
    <property type="match status" value="1"/>
</dbReference>
<comment type="caution">
    <text evidence="6">The sequence shown here is derived from an EMBL/GenBank/DDBJ whole genome shotgun (WGS) entry which is preliminary data.</text>
</comment>
<name>A0A0B8NXW4_9VIBR</name>
<protein>
    <recommendedName>
        <fullName evidence="5">5-formyltetrahydrofolate cyclo-ligase</fullName>
        <ecNumber evidence="5">6.3.3.2</ecNumber>
    </recommendedName>
</protein>
<dbReference type="EC" id="6.3.3.2" evidence="5"/>
<dbReference type="GO" id="GO:0035999">
    <property type="term" value="P:tetrahydrofolate interconversion"/>
    <property type="evidence" value="ECO:0007669"/>
    <property type="project" value="TreeGrafter"/>
</dbReference>
<evidence type="ECO:0000313" key="7">
    <source>
        <dbReference type="Proteomes" id="UP000031671"/>
    </source>
</evidence>
<evidence type="ECO:0000256" key="1">
    <source>
        <dbReference type="ARBA" id="ARBA00010638"/>
    </source>
</evidence>
<feature type="binding site" evidence="4">
    <location>
        <begin position="6"/>
        <end position="10"/>
    </location>
    <ligand>
        <name>ATP</name>
        <dbReference type="ChEBI" id="CHEBI:30616"/>
    </ligand>
</feature>
<reference evidence="6 7" key="1">
    <citation type="submission" date="2015-01" db="EMBL/GenBank/DDBJ databases">
        <title>Vibrio sp. C1 JCM 19231 whole genome shotgun sequence.</title>
        <authorList>
            <person name="Sawabe T."/>
            <person name="Meirelles P."/>
            <person name="Feng G."/>
            <person name="Sayaka M."/>
            <person name="Hattori M."/>
            <person name="Ohkuma M."/>
        </authorList>
    </citation>
    <scope>NUCLEOTIDE SEQUENCE [LARGE SCALE GENOMIC DNA]</scope>
    <source>
        <strain evidence="7">JCM 19231</strain>
    </source>
</reference>
<dbReference type="GO" id="GO:0009396">
    <property type="term" value="P:folic acid-containing compound biosynthetic process"/>
    <property type="evidence" value="ECO:0007669"/>
    <property type="project" value="TreeGrafter"/>
</dbReference>
<evidence type="ECO:0000256" key="4">
    <source>
        <dbReference type="PIRSR" id="PIRSR006806-1"/>
    </source>
</evidence>
<sequence>MISSSRQQIRQQMRSIRNTLSSSFIDQASLNLKTHIAQLTELKSVKKVALYLANDGELNPMPSIKWLWQQGIDVYVPVLHPFSKGHLLFLHFTASTELVTNKYGISEPRLDMQNICPVSELDIIFTPLVAFDDLGHRLGMGGGYYDRTLAPFQTNHKPLAIGLAFDQQKIDKVPIESWDMPLQKIVTPSQIWQW</sequence>
<dbReference type="SUPFAM" id="SSF100950">
    <property type="entry name" value="NagB/RpiA/CoA transferase-like"/>
    <property type="match status" value="1"/>
</dbReference>
<comment type="cofactor">
    <cofactor evidence="5">
        <name>Mg(2+)</name>
        <dbReference type="ChEBI" id="CHEBI:18420"/>
    </cofactor>
</comment>
<dbReference type="PIRSF" id="PIRSF006806">
    <property type="entry name" value="FTHF_cligase"/>
    <property type="match status" value="1"/>
</dbReference>
<dbReference type="GO" id="GO:0030272">
    <property type="term" value="F:5-formyltetrahydrofolate cyclo-ligase activity"/>
    <property type="evidence" value="ECO:0007669"/>
    <property type="project" value="UniProtKB-EC"/>
</dbReference>
<feature type="binding site" evidence="4">
    <location>
        <begin position="137"/>
        <end position="145"/>
    </location>
    <ligand>
        <name>ATP</name>
        <dbReference type="ChEBI" id="CHEBI:30616"/>
    </ligand>
</feature>
<evidence type="ECO:0000256" key="3">
    <source>
        <dbReference type="ARBA" id="ARBA00022840"/>
    </source>
</evidence>
<keyword evidence="6" id="KW-0436">Ligase</keyword>
<keyword evidence="5" id="KW-0460">Magnesium</keyword>
<evidence type="ECO:0000256" key="5">
    <source>
        <dbReference type="RuleBase" id="RU361279"/>
    </source>
</evidence>
<organism evidence="6 7">
    <name type="scientific">Vibrio ishigakensis</name>
    <dbReference type="NCBI Taxonomy" id="1481914"/>
    <lineage>
        <taxon>Bacteria</taxon>
        <taxon>Pseudomonadati</taxon>
        <taxon>Pseudomonadota</taxon>
        <taxon>Gammaproteobacteria</taxon>
        <taxon>Vibrionales</taxon>
        <taxon>Vibrionaceae</taxon>
        <taxon>Vibrio</taxon>
    </lineage>
</organism>
<proteinExistence type="inferred from homology"/>
<keyword evidence="7" id="KW-1185">Reference proteome</keyword>
<keyword evidence="3 4" id="KW-0067">ATP-binding</keyword>
<comment type="similarity">
    <text evidence="1 5">Belongs to the 5-formyltetrahydrofolate cyclo-ligase family.</text>
</comment>
<dbReference type="PANTHER" id="PTHR23407:SF1">
    <property type="entry name" value="5-FORMYLTETRAHYDROFOLATE CYCLO-LIGASE"/>
    <property type="match status" value="1"/>
</dbReference>
<feature type="binding site" evidence="4">
    <location>
        <position position="52"/>
    </location>
    <ligand>
        <name>substrate</name>
    </ligand>
</feature>
<dbReference type="InterPro" id="IPR002698">
    <property type="entry name" value="FTHF_cligase"/>
</dbReference>
<dbReference type="AlphaFoldDB" id="A0A0B8NXW4"/>
<dbReference type="InterPro" id="IPR037171">
    <property type="entry name" value="NagB/RpiA_transferase-like"/>
</dbReference>
<dbReference type="GO" id="GO:0046872">
    <property type="term" value="F:metal ion binding"/>
    <property type="evidence" value="ECO:0007669"/>
    <property type="project" value="UniProtKB-KW"/>
</dbReference>
<reference evidence="6 7" key="2">
    <citation type="submission" date="2015-01" db="EMBL/GenBank/DDBJ databases">
        <authorList>
            <consortium name="NBRP consortium"/>
            <person name="Sawabe T."/>
            <person name="Meirelles P."/>
            <person name="Feng G."/>
            <person name="Sayaka M."/>
            <person name="Hattori M."/>
            <person name="Ohkuma M."/>
        </authorList>
    </citation>
    <scope>NUCLEOTIDE SEQUENCE [LARGE SCALE GENOMIC DNA]</scope>
    <source>
        <strain evidence="7">JCM 19231</strain>
    </source>
</reference>
<dbReference type="Gene3D" id="3.40.50.10420">
    <property type="entry name" value="NagB/RpiA/CoA transferase-like"/>
    <property type="match status" value="1"/>
</dbReference>
<evidence type="ECO:0000313" key="6">
    <source>
        <dbReference type="EMBL" id="GAM57162.1"/>
    </source>
</evidence>
<accession>A0A0B8NXW4</accession>
<gene>
    <name evidence="6" type="ORF">JCM19231_3973</name>
</gene>
<dbReference type="Pfam" id="PF01812">
    <property type="entry name" value="5-FTHF_cyc-lig"/>
    <property type="match status" value="1"/>
</dbReference>
<dbReference type="InterPro" id="IPR024185">
    <property type="entry name" value="FTHF_cligase-like_sf"/>
</dbReference>
<dbReference type="EMBL" id="BBRZ01000046">
    <property type="protein sequence ID" value="GAM57162.1"/>
    <property type="molecule type" value="Genomic_DNA"/>
</dbReference>
<feature type="binding site" evidence="4">
    <location>
        <position position="57"/>
    </location>
    <ligand>
        <name>substrate</name>
    </ligand>
</feature>
<dbReference type="Proteomes" id="UP000031671">
    <property type="component" value="Unassembled WGS sequence"/>
</dbReference>
<keyword evidence="2 4" id="KW-0547">Nucleotide-binding</keyword>
<dbReference type="GO" id="GO:0005524">
    <property type="term" value="F:ATP binding"/>
    <property type="evidence" value="ECO:0007669"/>
    <property type="project" value="UniProtKB-KW"/>
</dbReference>
<dbReference type="NCBIfam" id="TIGR02727">
    <property type="entry name" value="MTHFS_bact"/>
    <property type="match status" value="1"/>
</dbReference>